<dbReference type="EMBL" id="UZAN01046726">
    <property type="protein sequence ID" value="VDP84510.1"/>
    <property type="molecule type" value="Genomic_DNA"/>
</dbReference>
<sequence length="351" mass="40012">MPDTGNMTVQEDLAVPVHEDPELDQLIATFPEQTASFLMKLRQEQTRTGIKPEGKGSRKSTDTTVPRKCRVILPQTETGEATFYGKTTYQNFFGNDPSKHTEPSLRFGEMPVFTDSILYPGQQRRLQSTTHETFVSKPIHMVEQAKPVPPTLRMEGERYLETTNRSVFTKKVMDTGTHRHLRTNAKDRVPAEQQTRIRNPFVGETQFRADFPAARAWTSVQPETACAPPMIVPPQSEILLRDSDVHEFRTEQRDQFVPRDVQIFPVPKSCKKEVPAYTRPEIKFTDTTVTKSDFPAYTLSQLREANPRKALCSQTTDVNPAQTELSEREAELLKAYLTELVTTRQTKLPRS</sequence>
<reference evidence="4" key="1">
    <citation type="submission" date="2016-06" db="UniProtKB">
        <authorList>
            <consortium name="WormBaseParasite"/>
        </authorList>
    </citation>
    <scope>IDENTIFICATION</scope>
</reference>
<protein>
    <submittedName>
        <fullName evidence="4">Muscular LMNA-interacting protein</fullName>
    </submittedName>
</protein>
<dbReference type="OrthoDB" id="9973968at2759"/>
<name>A0A183APT7_9TREM</name>
<gene>
    <name evidence="2" type="ORF">ECPE_LOCUS8972</name>
</gene>
<keyword evidence="3" id="KW-1185">Reference proteome</keyword>
<feature type="region of interest" description="Disordered" evidence="1">
    <location>
        <begin position="45"/>
        <end position="64"/>
    </location>
</feature>
<organism evidence="4">
    <name type="scientific">Echinostoma caproni</name>
    <dbReference type="NCBI Taxonomy" id="27848"/>
    <lineage>
        <taxon>Eukaryota</taxon>
        <taxon>Metazoa</taxon>
        <taxon>Spiralia</taxon>
        <taxon>Lophotrochozoa</taxon>
        <taxon>Platyhelminthes</taxon>
        <taxon>Trematoda</taxon>
        <taxon>Digenea</taxon>
        <taxon>Plagiorchiida</taxon>
        <taxon>Echinostomata</taxon>
        <taxon>Echinostomatoidea</taxon>
        <taxon>Echinostomatidae</taxon>
        <taxon>Echinostoma</taxon>
    </lineage>
</organism>
<dbReference type="AlphaFoldDB" id="A0A183APT7"/>
<accession>A0A183APT7</accession>
<evidence type="ECO:0000256" key="1">
    <source>
        <dbReference type="SAM" id="MobiDB-lite"/>
    </source>
</evidence>
<evidence type="ECO:0000313" key="3">
    <source>
        <dbReference type="Proteomes" id="UP000272942"/>
    </source>
</evidence>
<evidence type="ECO:0000313" key="2">
    <source>
        <dbReference type="EMBL" id="VDP84510.1"/>
    </source>
</evidence>
<proteinExistence type="predicted"/>
<feature type="compositionally biased region" description="Basic and acidic residues" evidence="1">
    <location>
        <begin position="45"/>
        <end position="61"/>
    </location>
</feature>
<evidence type="ECO:0000313" key="4">
    <source>
        <dbReference type="WBParaSite" id="ECPE_0000900001-mRNA-1"/>
    </source>
</evidence>
<dbReference type="WBParaSite" id="ECPE_0000900001-mRNA-1">
    <property type="protein sequence ID" value="ECPE_0000900001-mRNA-1"/>
    <property type="gene ID" value="ECPE_0000900001"/>
</dbReference>
<dbReference type="Proteomes" id="UP000272942">
    <property type="component" value="Unassembled WGS sequence"/>
</dbReference>
<reference evidence="2 3" key="2">
    <citation type="submission" date="2018-11" db="EMBL/GenBank/DDBJ databases">
        <authorList>
            <consortium name="Pathogen Informatics"/>
        </authorList>
    </citation>
    <scope>NUCLEOTIDE SEQUENCE [LARGE SCALE GENOMIC DNA]</scope>
    <source>
        <strain evidence="2 3">Egypt</strain>
    </source>
</reference>